<dbReference type="EMBL" id="BAAAXF010000019">
    <property type="protein sequence ID" value="GAA3495565.1"/>
    <property type="molecule type" value="Genomic_DNA"/>
</dbReference>
<dbReference type="Proteomes" id="UP001501455">
    <property type="component" value="Unassembled WGS sequence"/>
</dbReference>
<feature type="region of interest" description="Disordered" evidence="1">
    <location>
        <begin position="1"/>
        <end position="48"/>
    </location>
</feature>
<name>A0ABP6TK35_9ACTN</name>
<reference evidence="3" key="1">
    <citation type="journal article" date="2019" name="Int. J. Syst. Evol. Microbiol.">
        <title>The Global Catalogue of Microorganisms (GCM) 10K type strain sequencing project: providing services to taxonomists for standard genome sequencing and annotation.</title>
        <authorList>
            <consortium name="The Broad Institute Genomics Platform"/>
            <consortium name="The Broad Institute Genome Sequencing Center for Infectious Disease"/>
            <person name="Wu L."/>
            <person name="Ma J."/>
        </authorList>
    </citation>
    <scope>NUCLEOTIDE SEQUENCE [LARGE SCALE GENOMIC DNA]</scope>
    <source>
        <strain evidence="3">JCM 4816</strain>
    </source>
</reference>
<proteinExistence type="predicted"/>
<accession>A0ABP6TK35</accession>
<evidence type="ECO:0000313" key="2">
    <source>
        <dbReference type="EMBL" id="GAA3495565.1"/>
    </source>
</evidence>
<feature type="compositionally biased region" description="Polar residues" evidence="1">
    <location>
        <begin position="1"/>
        <end position="13"/>
    </location>
</feature>
<keyword evidence="3" id="KW-1185">Reference proteome</keyword>
<protein>
    <submittedName>
        <fullName evidence="2">Uncharacterized protein</fullName>
    </submittedName>
</protein>
<comment type="caution">
    <text evidence="2">The sequence shown here is derived from an EMBL/GenBank/DDBJ whole genome shotgun (WGS) entry which is preliminary data.</text>
</comment>
<sequence length="62" mass="6506">MSCRSTTTPRNQFSAATPSASANSTSATTHATGLRTTDPPPTFEHDCGYPEYLRADANATNG</sequence>
<feature type="compositionally biased region" description="Low complexity" evidence="1">
    <location>
        <begin position="14"/>
        <end position="32"/>
    </location>
</feature>
<evidence type="ECO:0000313" key="3">
    <source>
        <dbReference type="Proteomes" id="UP001501455"/>
    </source>
</evidence>
<gene>
    <name evidence="2" type="ORF">GCM10019016_026650</name>
</gene>
<organism evidence="2 3">
    <name type="scientific">Streptomyces prasinosporus</name>
    <dbReference type="NCBI Taxonomy" id="68256"/>
    <lineage>
        <taxon>Bacteria</taxon>
        <taxon>Bacillati</taxon>
        <taxon>Actinomycetota</taxon>
        <taxon>Actinomycetes</taxon>
        <taxon>Kitasatosporales</taxon>
        <taxon>Streptomycetaceae</taxon>
        <taxon>Streptomyces</taxon>
        <taxon>Streptomyces albogriseolus group</taxon>
    </lineage>
</organism>
<evidence type="ECO:0000256" key="1">
    <source>
        <dbReference type="SAM" id="MobiDB-lite"/>
    </source>
</evidence>